<name>A0A8K0D6E1_IGNLU</name>
<dbReference type="PROSITE" id="PS50240">
    <property type="entry name" value="TRYPSIN_DOM"/>
    <property type="match status" value="1"/>
</dbReference>
<evidence type="ECO:0000256" key="1">
    <source>
        <dbReference type="ARBA" id="ARBA00022670"/>
    </source>
</evidence>
<protein>
    <recommendedName>
        <fullName evidence="10">Peptidase S1 domain-containing protein</fullName>
    </recommendedName>
</protein>
<keyword evidence="1 8" id="KW-0645">Protease</keyword>
<organism evidence="11 12">
    <name type="scientific">Ignelater luminosus</name>
    <name type="common">Cucubano</name>
    <name type="synonym">Pyrophorus luminosus</name>
    <dbReference type="NCBI Taxonomy" id="2038154"/>
    <lineage>
        <taxon>Eukaryota</taxon>
        <taxon>Metazoa</taxon>
        <taxon>Ecdysozoa</taxon>
        <taxon>Arthropoda</taxon>
        <taxon>Hexapoda</taxon>
        <taxon>Insecta</taxon>
        <taxon>Pterygota</taxon>
        <taxon>Neoptera</taxon>
        <taxon>Endopterygota</taxon>
        <taxon>Coleoptera</taxon>
        <taxon>Polyphaga</taxon>
        <taxon>Elateriformia</taxon>
        <taxon>Elateroidea</taxon>
        <taxon>Elateridae</taxon>
        <taxon>Agrypninae</taxon>
        <taxon>Pyrophorini</taxon>
        <taxon>Ignelater</taxon>
    </lineage>
</organism>
<dbReference type="PROSITE" id="PS00134">
    <property type="entry name" value="TRYPSIN_HIS"/>
    <property type="match status" value="1"/>
</dbReference>
<proteinExistence type="inferred from homology"/>
<feature type="signal peptide" evidence="9">
    <location>
        <begin position="1"/>
        <end position="21"/>
    </location>
</feature>
<dbReference type="SMART" id="SM00020">
    <property type="entry name" value="Tryp_SPc"/>
    <property type="match status" value="1"/>
</dbReference>
<evidence type="ECO:0000256" key="8">
    <source>
        <dbReference type="RuleBase" id="RU363034"/>
    </source>
</evidence>
<accession>A0A8K0D6E1</accession>
<evidence type="ECO:0000256" key="2">
    <source>
        <dbReference type="ARBA" id="ARBA00022729"/>
    </source>
</evidence>
<keyword evidence="3 8" id="KW-0378">Hydrolase</keyword>
<dbReference type="AlphaFoldDB" id="A0A8K0D6E1"/>
<evidence type="ECO:0000256" key="3">
    <source>
        <dbReference type="ARBA" id="ARBA00022801"/>
    </source>
</evidence>
<comment type="similarity">
    <text evidence="7">Belongs to the peptidase S1 family. CLIP subfamily.</text>
</comment>
<dbReference type="FunFam" id="2.40.10.10:FF:000028">
    <property type="entry name" value="Serine protease easter"/>
    <property type="match status" value="1"/>
</dbReference>
<dbReference type="InterPro" id="IPR051487">
    <property type="entry name" value="Ser/Thr_Proteases_Immune/Dev"/>
</dbReference>
<keyword evidence="12" id="KW-1185">Reference proteome</keyword>
<dbReference type="GO" id="GO:0004252">
    <property type="term" value="F:serine-type endopeptidase activity"/>
    <property type="evidence" value="ECO:0007669"/>
    <property type="project" value="InterPro"/>
</dbReference>
<dbReference type="PRINTS" id="PR00722">
    <property type="entry name" value="CHYMOTRYPSIN"/>
</dbReference>
<evidence type="ECO:0000313" key="11">
    <source>
        <dbReference type="EMBL" id="KAF2898151.1"/>
    </source>
</evidence>
<evidence type="ECO:0000256" key="5">
    <source>
        <dbReference type="ARBA" id="ARBA00023157"/>
    </source>
</evidence>
<evidence type="ECO:0000256" key="4">
    <source>
        <dbReference type="ARBA" id="ARBA00022825"/>
    </source>
</evidence>
<evidence type="ECO:0000313" key="12">
    <source>
        <dbReference type="Proteomes" id="UP000801492"/>
    </source>
</evidence>
<dbReference type="Gene3D" id="2.40.10.10">
    <property type="entry name" value="Trypsin-like serine proteases"/>
    <property type="match status" value="2"/>
</dbReference>
<dbReference type="SUPFAM" id="SSF50494">
    <property type="entry name" value="Trypsin-like serine proteases"/>
    <property type="match status" value="1"/>
</dbReference>
<dbReference type="GO" id="GO:0006508">
    <property type="term" value="P:proteolysis"/>
    <property type="evidence" value="ECO:0007669"/>
    <property type="project" value="UniProtKB-KW"/>
</dbReference>
<sequence>MFRLKLPLLCILLYFSDIIFSTEIKSHLLPDRDVCGQQLVEQRIYGGEAVDIGEFPWLALLGFDKDDFVCGGSLINNRYVLTAAHCISDELALVRLGEHNIKTDVDCEGDVPGLDDCSDPPVDIEIEEKIVHEDYDNDDPNFYADIALIKLKKEVNYTEFISPLCLPLSSELSNKMYTEEKVVVAGWGKTKTKLQSEIKLKVELLVQTNNDCSKHYRPEGMRIAGSQMCAGGEKGKDSCSGDSGGPLMYHHRTENELNWICVGIVSYGLDKCGIESVPGVYTRVTEYLQWILDHMEP</sequence>
<evidence type="ECO:0000256" key="6">
    <source>
        <dbReference type="ARBA" id="ARBA00023180"/>
    </source>
</evidence>
<dbReference type="Pfam" id="PF00089">
    <property type="entry name" value="Trypsin"/>
    <property type="match status" value="1"/>
</dbReference>
<dbReference type="EMBL" id="VTPC01003677">
    <property type="protein sequence ID" value="KAF2898151.1"/>
    <property type="molecule type" value="Genomic_DNA"/>
</dbReference>
<dbReference type="InterPro" id="IPR043504">
    <property type="entry name" value="Peptidase_S1_PA_chymotrypsin"/>
</dbReference>
<comment type="caution">
    <text evidence="11">The sequence shown here is derived from an EMBL/GenBank/DDBJ whole genome shotgun (WGS) entry which is preliminary data.</text>
</comment>
<dbReference type="InterPro" id="IPR001314">
    <property type="entry name" value="Peptidase_S1A"/>
</dbReference>
<keyword evidence="6" id="KW-0325">Glycoprotein</keyword>
<keyword evidence="5" id="KW-1015">Disulfide bond</keyword>
<dbReference type="InterPro" id="IPR001254">
    <property type="entry name" value="Trypsin_dom"/>
</dbReference>
<feature type="chain" id="PRO_5035418286" description="Peptidase S1 domain-containing protein" evidence="9">
    <location>
        <begin position="22"/>
        <end position="297"/>
    </location>
</feature>
<feature type="domain" description="Peptidase S1" evidence="10">
    <location>
        <begin position="44"/>
        <end position="296"/>
    </location>
</feature>
<evidence type="ECO:0000259" key="10">
    <source>
        <dbReference type="PROSITE" id="PS50240"/>
    </source>
</evidence>
<dbReference type="PROSITE" id="PS00135">
    <property type="entry name" value="TRYPSIN_SER"/>
    <property type="match status" value="1"/>
</dbReference>
<dbReference type="CDD" id="cd00190">
    <property type="entry name" value="Tryp_SPc"/>
    <property type="match status" value="1"/>
</dbReference>
<dbReference type="InterPro" id="IPR009003">
    <property type="entry name" value="Peptidase_S1_PA"/>
</dbReference>
<dbReference type="InterPro" id="IPR018114">
    <property type="entry name" value="TRYPSIN_HIS"/>
</dbReference>
<evidence type="ECO:0000256" key="7">
    <source>
        <dbReference type="ARBA" id="ARBA00024195"/>
    </source>
</evidence>
<reference evidence="11" key="1">
    <citation type="submission" date="2019-08" db="EMBL/GenBank/DDBJ databases">
        <title>The genome of the North American firefly Photinus pyralis.</title>
        <authorList>
            <consortium name="Photinus pyralis genome working group"/>
            <person name="Fallon T.R."/>
            <person name="Sander Lower S.E."/>
            <person name="Weng J.-K."/>
        </authorList>
    </citation>
    <scope>NUCLEOTIDE SEQUENCE</scope>
    <source>
        <strain evidence="11">TRF0915ILg1</strain>
        <tissue evidence="11">Whole body</tissue>
    </source>
</reference>
<evidence type="ECO:0000256" key="9">
    <source>
        <dbReference type="SAM" id="SignalP"/>
    </source>
</evidence>
<dbReference type="PANTHER" id="PTHR24256">
    <property type="entry name" value="TRYPTASE-RELATED"/>
    <property type="match status" value="1"/>
</dbReference>
<keyword evidence="2 9" id="KW-0732">Signal</keyword>
<dbReference type="OrthoDB" id="9028152at2759"/>
<dbReference type="InterPro" id="IPR033116">
    <property type="entry name" value="TRYPSIN_SER"/>
</dbReference>
<dbReference type="Proteomes" id="UP000801492">
    <property type="component" value="Unassembled WGS sequence"/>
</dbReference>
<gene>
    <name evidence="11" type="ORF">ILUMI_08021</name>
</gene>
<dbReference type="FunFam" id="2.40.10.10:FF:000084">
    <property type="entry name" value="Serine protease easter"/>
    <property type="match status" value="1"/>
</dbReference>
<keyword evidence="4 8" id="KW-0720">Serine protease</keyword>